<dbReference type="PROSITE" id="PS50262">
    <property type="entry name" value="G_PROTEIN_RECEP_F1_2"/>
    <property type="match status" value="1"/>
</dbReference>
<dbReference type="Proteomes" id="UP000663828">
    <property type="component" value="Unassembled WGS sequence"/>
</dbReference>
<dbReference type="EMBL" id="CAJNOJ010000118">
    <property type="protein sequence ID" value="CAF1148920.1"/>
    <property type="molecule type" value="Genomic_DNA"/>
</dbReference>
<dbReference type="GO" id="GO:0005886">
    <property type="term" value="C:plasma membrane"/>
    <property type="evidence" value="ECO:0007669"/>
    <property type="project" value="TreeGrafter"/>
</dbReference>
<evidence type="ECO:0000256" key="1">
    <source>
        <dbReference type="ARBA" id="ARBA00004141"/>
    </source>
</evidence>
<evidence type="ECO:0000256" key="2">
    <source>
        <dbReference type="ARBA" id="ARBA00022692"/>
    </source>
</evidence>
<keyword evidence="3 8" id="KW-1133">Transmembrane helix</keyword>
<evidence type="ECO:0000256" key="4">
    <source>
        <dbReference type="ARBA" id="ARBA00023040"/>
    </source>
</evidence>
<dbReference type="InterPro" id="IPR000276">
    <property type="entry name" value="GPCR_Rhodpsn"/>
</dbReference>
<evidence type="ECO:0000256" key="7">
    <source>
        <dbReference type="ARBA" id="ARBA00023224"/>
    </source>
</evidence>
<evidence type="ECO:0000259" key="9">
    <source>
        <dbReference type="PROSITE" id="PS50262"/>
    </source>
</evidence>
<gene>
    <name evidence="11" type="ORF">EDS130_LOCUS22500</name>
    <name evidence="10" type="ORF">XAT740_LOCUS4053</name>
</gene>
<feature type="transmembrane region" description="Helical" evidence="8">
    <location>
        <begin position="103"/>
        <end position="122"/>
    </location>
</feature>
<keyword evidence="12" id="KW-1185">Reference proteome</keyword>
<sequence>MSSSSTTTSASVQNEINTINSIIVISTRYCSLIIIVLGVVCNLLNIYVFTRPQLRRNPCCMYFLSSSITTLVYIVINVPLRLLQMGFNIDPMLDSLIACKFKYFFTYTWRSLSVWFLVHASVDRFLHSSSNANVRRWSSYKIARLVIPLTFLVAQLAYAHVLVFYEILTSPRRTCSIGNKAYNIFLGIWHVITYGTGPALLMLIFSLLTIRHVRQRRIIPTASHSIEENQRSSGDNHFLRMALAQCVFIAIATTIYAVGQWYTTLTAEQSKSSLQVAIDNLFYFWTGTISAFGHATTFFIFTLSSKFFREQLFRRRRGRIY</sequence>
<feature type="transmembrane region" description="Helical" evidence="8">
    <location>
        <begin position="184"/>
        <end position="208"/>
    </location>
</feature>
<feature type="transmembrane region" description="Helical" evidence="8">
    <location>
        <begin position="31"/>
        <end position="49"/>
    </location>
</feature>
<accession>A0A814SNP6</accession>
<keyword evidence="2 8" id="KW-0812">Transmembrane</keyword>
<name>A0A814SNP6_ADIRI</name>
<dbReference type="PANTHER" id="PTHR24243:SF233">
    <property type="entry name" value="THYROTROPIN-RELEASING HORMONE RECEPTOR"/>
    <property type="match status" value="1"/>
</dbReference>
<evidence type="ECO:0000256" key="6">
    <source>
        <dbReference type="ARBA" id="ARBA00023170"/>
    </source>
</evidence>
<dbReference type="Proteomes" id="UP000663852">
    <property type="component" value="Unassembled WGS sequence"/>
</dbReference>
<dbReference type="EMBL" id="CAJNOR010000161">
    <property type="protein sequence ID" value="CAF0822902.1"/>
    <property type="molecule type" value="Genomic_DNA"/>
</dbReference>
<feature type="domain" description="G-protein coupled receptors family 1 profile" evidence="9">
    <location>
        <begin position="41"/>
        <end position="301"/>
    </location>
</feature>
<feature type="transmembrane region" description="Helical" evidence="8">
    <location>
        <begin position="142"/>
        <end position="164"/>
    </location>
</feature>
<comment type="subcellular location">
    <subcellularLocation>
        <location evidence="1">Membrane</location>
        <topology evidence="1">Multi-pass membrane protein</topology>
    </subcellularLocation>
</comment>
<dbReference type="AlphaFoldDB" id="A0A814SNP6"/>
<keyword evidence="5 8" id="KW-0472">Membrane</keyword>
<keyword evidence="6" id="KW-0675">Receptor</keyword>
<reference evidence="11" key="1">
    <citation type="submission" date="2021-02" db="EMBL/GenBank/DDBJ databases">
        <authorList>
            <person name="Nowell W R."/>
        </authorList>
    </citation>
    <scope>NUCLEOTIDE SEQUENCE</scope>
</reference>
<dbReference type="GO" id="GO:0004930">
    <property type="term" value="F:G protein-coupled receptor activity"/>
    <property type="evidence" value="ECO:0007669"/>
    <property type="project" value="UniProtKB-KW"/>
</dbReference>
<evidence type="ECO:0000313" key="10">
    <source>
        <dbReference type="EMBL" id="CAF0822902.1"/>
    </source>
</evidence>
<organism evidence="11 13">
    <name type="scientific">Adineta ricciae</name>
    <name type="common">Rotifer</name>
    <dbReference type="NCBI Taxonomy" id="249248"/>
    <lineage>
        <taxon>Eukaryota</taxon>
        <taxon>Metazoa</taxon>
        <taxon>Spiralia</taxon>
        <taxon>Gnathifera</taxon>
        <taxon>Rotifera</taxon>
        <taxon>Eurotatoria</taxon>
        <taxon>Bdelloidea</taxon>
        <taxon>Adinetida</taxon>
        <taxon>Adinetidae</taxon>
        <taxon>Adineta</taxon>
    </lineage>
</organism>
<comment type="caution">
    <text evidence="11">The sequence shown here is derived from an EMBL/GenBank/DDBJ whole genome shotgun (WGS) entry which is preliminary data.</text>
</comment>
<feature type="transmembrane region" description="Helical" evidence="8">
    <location>
        <begin position="282"/>
        <end position="308"/>
    </location>
</feature>
<proteinExistence type="predicted"/>
<evidence type="ECO:0000313" key="13">
    <source>
        <dbReference type="Proteomes" id="UP000663852"/>
    </source>
</evidence>
<feature type="transmembrane region" description="Helical" evidence="8">
    <location>
        <begin position="241"/>
        <end position="262"/>
    </location>
</feature>
<dbReference type="OrthoDB" id="10011262at2759"/>
<evidence type="ECO:0000256" key="8">
    <source>
        <dbReference type="SAM" id="Phobius"/>
    </source>
</evidence>
<dbReference type="SUPFAM" id="SSF81321">
    <property type="entry name" value="Family A G protein-coupled receptor-like"/>
    <property type="match status" value="1"/>
</dbReference>
<evidence type="ECO:0000256" key="5">
    <source>
        <dbReference type="ARBA" id="ARBA00023136"/>
    </source>
</evidence>
<dbReference type="InterPro" id="IPR017452">
    <property type="entry name" value="GPCR_Rhodpsn_7TM"/>
</dbReference>
<protein>
    <recommendedName>
        <fullName evidence="9">G-protein coupled receptors family 1 profile domain-containing protein</fullName>
    </recommendedName>
</protein>
<dbReference type="Pfam" id="PF00001">
    <property type="entry name" value="7tm_1"/>
    <property type="match status" value="1"/>
</dbReference>
<feature type="transmembrane region" description="Helical" evidence="8">
    <location>
        <begin position="61"/>
        <end position="83"/>
    </location>
</feature>
<keyword evidence="4" id="KW-0297">G-protein coupled receptor</keyword>
<dbReference type="PANTHER" id="PTHR24243">
    <property type="entry name" value="G-PROTEIN COUPLED RECEPTOR"/>
    <property type="match status" value="1"/>
</dbReference>
<evidence type="ECO:0000256" key="3">
    <source>
        <dbReference type="ARBA" id="ARBA00022989"/>
    </source>
</evidence>
<evidence type="ECO:0000313" key="12">
    <source>
        <dbReference type="Proteomes" id="UP000663828"/>
    </source>
</evidence>
<dbReference type="Gene3D" id="1.20.1070.10">
    <property type="entry name" value="Rhodopsin 7-helix transmembrane proteins"/>
    <property type="match status" value="1"/>
</dbReference>
<evidence type="ECO:0000313" key="11">
    <source>
        <dbReference type="EMBL" id="CAF1148920.1"/>
    </source>
</evidence>
<keyword evidence="7" id="KW-0807">Transducer</keyword>